<name>A0ABV1SMB3_9RHOB</name>
<evidence type="ECO:0000313" key="4">
    <source>
        <dbReference type="Proteomes" id="UP001438953"/>
    </source>
</evidence>
<dbReference type="Proteomes" id="UP001438953">
    <property type="component" value="Unassembled WGS sequence"/>
</dbReference>
<dbReference type="InterPro" id="IPR047650">
    <property type="entry name" value="Transpos_IS110"/>
</dbReference>
<dbReference type="PANTHER" id="PTHR33055">
    <property type="entry name" value="TRANSPOSASE FOR INSERTION SEQUENCE ELEMENT IS1111A"/>
    <property type="match status" value="1"/>
</dbReference>
<dbReference type="Pfam" id="PF02371">
    <property type="entry name" value="Transposase_20"/>
    <property type="match status" value="1"/>
</dbReference>
<sequence length="142" mass="15572">IDRLARETDVVRRLMTIPGIGPLIATALATLAPPPEIFRKGRDLFVGLPVPRTGSWPSSPWLGLTPRQHSTGGKQRLGATTKMGERSLRRLLIIGANSVIIKRRCLAAAQPGTWLDSMLRRKPPMLVRVALANKMARPQPLS</sequence>
<feature type="non-terminal residue" evidence="3">
    <location>
        <position position="1"/>
    </location>
</feature>
<evidence type="ECO:0000256" key="1">
    <source>
        <dbReference type="SAM" id="MobiDB-lite"/>
    </source>
</evidence>
<gene>
    <name evidence="3" type="ORF">VSX56_20155</name>
</gene>
<accession>A0ABV1SMB3</accession>
<feature type="region of interest" description="Disordered" evidence="1">
    <location>
        <begin position="59"/>
        <end position="79"/>
    </location>
</feature>
<keyword evidence="4" id="KW-1185">Reference proteome</keyword>
<reference evidence="3 4" key="1">
    <citation type="submission" date="2024-01" db="EMBL/GenBank/DDBJ databases">
        <authorList>
            <person name="Deng Y."/>
            <person name="Su J."/>
        </authorList>
    </citation>
    <scope>NUCLEOTIDE SEQUENCE [LARGE SCALE GENOMIC DNA]</scope>
    <source>
        <strain evidence="3 4">CPCC 100088</strain>
    </source>
</reference>
<evidence type="ECO:0000313" key="3">
    <source>
        <dbReference type="EMBL" id="MER5174058.1"/>
    </source>
</evidence>
<dbReference type="InterPro" id="IPR003346">
    <property type="entry name" value="Transposase_20"/>
</dbReference>
<protein>
    <submittedName>
        <fullName evidence="3">Transposase</fullName>
    </submittedName>
</protein>
<evidence type="ECO:0000259" key="2">
    <source>
        <dbReference type="Pfam" id="PF02371"/>
    </source>
</evidence>
<dbReference type="PANTHER" id="PTHR33055:SF3">
    <property type="entry name" value="PUTATIVE TRANSPOSASE FOR IS117-RELATED"/>
    <property type="match status" value="1"/>
</dbReference>
<proteinExistence type="predicted"/>
<feature type="domain" description="Transposase IS116/IS110/IS902 C-terminal" evidence="2">
    <location>
        <begin position="61"/>
        <end position="103"/>
    </location>
</feature>
<dbReference type="EMBL" id="JAYWLC010000050">
    <property type="protein sequence ID" value="MER5174058.1"/>
    <property type="molecule type" value="Genomic_DNA"/>
</dbReference>
<comment type="caution">
    <text evidence="3">The sequence shown here is derived from an EMBL/GenBank/DDBJ whole genome shotgun (WGS) entry which is preliminary data.</text>
</comment>
<reference evidence="3 4" key="2">
    <citation type="submission" date="2024-06" db="EMBL/GenBank/DDBJ databases">
        <title>Thioclava kandeliae sp. nov. from a rhizosphere soil sample of Kandelia candel in a mangrove.</title>
        <authorList>
            <person name="Mu T."/>
        </authorList>
    </citation>
    <scope>NUCLEOTIDE SEQUENCE [LARGE SCALE GENOMIC DNA]</scope>
    <source>
        <strain evidence="3 4">CPCC 100088</strain>
    </source>
</reference>
<organism evidence="3 4">
    <name type="scientific">Thioclava kandeliae</name>
    <dbReference type="NCBI Taxonomy" id="3070818"/>
    <lineage>
        <taxon>Bacteria</taxon>
        <taxon>Pseudomonadati</taxon>
        <taxon>Pseudomonadota</taxon>
        <taxon>Alphaproteobacteria</taxon>
        <taxon>Rhodobacterales</taxon>
        <taxon>Paracoccaceae</taxon>
        <taxon>Thioclava</taxon>
    </lineage>
</organism>